<sequence length="462" mass="52403">MSIGKTNYDGKNKLRRFTEHVWLLASVVVNYGDWKNGTKINQWRRVVAGKNGEIDGDDDEASSTVSLSLLEHDKKNENGAIRNRKHRFNASFTKLTYKEGIRRLPIKWLSNGYPLLPTAILMSESSIYSPPSPPSPISENIRKHLLNMERLTGLNCKEWLRNWRLALGIAGKLHLTEYPILVPPKQVIIKSLYDKHDLLVNESEKIRDLMLLTIDPEFRKDFESLGPYELMQSVEEMFRKPVEEERARIFKRLAECKLKEGSSIDSHVLQIEAYIGELYKLGYSMSQESSVNTLLASLTSKHNSNGSATSGLSPVKRRSKKRSRSSGHVLNWESTESDTVAERLEDVPKSKSFESSVLHKAHVARNESPKDPEDRILESVDLGEDDGALVETVRSSIEALSIEDEIRKDTAYCKSLVERVWITGTLMGTHKEYASIKVHGPGITPWASRKKGYSDSQKKYGF</sequence>
<evidence type="ECO:0000313" key="1">
    <source>
        <dbReference type="EMBL" id="KAI3782826.1"/>
    </source>
</evidence>
<comment type="caution">
    <text evidence="1">The sequence shown here is derived from an EMBL/GenBank/DDBJ whole genome shotgun (WGS) entry which is preliminary data.</text>
</comment>
<protein>
    <submittedName>
        <fullName evidence="1">Uncharacterized protein</fullName>
    </submittedName>
</protein>
<keyword evidence="2" id="KW-1185">Reference proteome</keyword>
<name>A0ACB9GHZ2_CICIN</name>
<accession>A0ACB9GHZ2</accession>
<proteinExistence type="predicted"/>
<reference evidence="2" key="1">
    <citation type="journal article" date="2022" name="Mol. Ecol. Resour.">
        <title>The genomes of chicory, endive, great burdock and yacon provide insights into Asteraceae palaeo-polyploidization history and plant inulin production.</title>
        <authorList>
            <person name="Fan W."/>
            <person name="Wang S."/>
            <person name="Wang H."/>
            <person name="Wang A."/>
            <person name="Jiang F."/>
            <person name="Liu H."/>
            <person name="Zhao H."/>
            <person name="Xu D."/>
            <person name="Zhang Y."/>
        </authorList>
    </citation>
    <scope>NUCLEOTIDE SEQUENCE [LARGE SCALE GENOMIC DNA]</scope>
    <source>
        <strain evidence="2">cv. Punajuju</strain>
    </source>
</reference>
<reference evidence="1 2" key="2">
    <citation type="journal article" date="2022" name="Mol. Ecol. Resour.">
        <title>The genomes of chicory, endive, great burdock and yacon provide insights into Asteraceae paleo-polyploidization history and plant inulin production.</title>
        <authorList>
            <person name="Fan W."/>
            <person name="Wang S."/>
            <person name="Wang H."/>
            <person name="Wang A."/>
            <person name="Jiang F."/>
            <person name="Liu H."/>
            <person name="Zhao H."/>
            <person name="Xu D."/>
            <person name="Zhang Y."/>
        </authorList>
    </citation>
    <scope>NUCLEOTIDE SEQUENCE [LARGE SCALE GENOMIC DNA]</scope>
    <source>
        <strain evidence="2">cv. Punajuju</strain>
        <tissue evidence="1">Leaves</tissue>
    </source>
</reference>
<dbReference type="Proteomes" id="UP001055811">
    <property type="component" value="Linkage Group LG02"/>
</dbReference>
<dbReference type="EMBL" id="CM042010">
    <property type="protein sequence ID" value="KAI3782826.1"/>
    <property type="molecule type" value="Genomic_DNA"/>
</dbReference>
<organism evidence="1 2">
    <name type="scientific">Cichorium intybus</name>
    <name type="common">Chicory</name>
    <dbReference type="NCBI Taxonomy" id="13427"/>
    <lineage>
        <taxon>Eukaryota</taxon>
        <taxon>Viridiplantae</taxon>
        <taxon>Streptophyta</taxon>
        <taxon>Embryophyta</taxon>
        <taxon>Tracheophyta</taxon>
        <taxon>Spermatophyta</taxon>
        <taxon>Magnoliopsida</taxon>
        <taxon>eudicotyledons</taxon>
        <taxon>Gunneridae</taxon>
        <taxon>Pentapetalae</taxon>
        <taxon>asterids</taxon>
        <taxon>campanulids</taxon>
        <taxon>Asterales</taxon>
        <taxon>Asteraceae</taxon>
        <taxon>Cichorioideae</taxon>
        <taxon>Cichorieae</taxon>
        <taxon>Cichoriinae</taxon>
        <taxon>Cichorium</taxon>
    </lineage>
</organism>
<evidence type="ECO:0000313" key="2">
    <source>
        <dbReference type="Proteomes" id="UP001055811"/>
    </source>
</evidence>
<gene>
    <name evidence="1" type="ORF">L2E82_12883</name>
</gene>